<sequence>MSTLVEDLDRCQQGNSLRSTSGRVGPGNCCFVELPKAENAPDEQDKWDFESTNFDFSTRSKVAKRFVPSKCKIYIFHCHLCNK</sequence>
<dbReference type="Proteomes" id="UP000054783">
    <property type="component" value="Unassembled WGS sequence"/>
</dbReference>
<reference evidence="1 2" key="1">
    <citation type="submission" date="2015-01" db="EMBL/GenBank/DDBJ databases">
        <title>Evolution of Trichinella species and genotypes.</title>
        <authorList>
            <person name="Korhonen P.K."/>
            <person name="Edoardo P."/>
            <person name="Giuseppe L.R."/>
            <person name="Gasser R.B."/>
        </authorList>
    </citation>
    <scope>NUCLEOTIDE SEQUENCE [LARGE SCALE GENOMIC DNA]</scope>
    <source>
        <strain evidence="1">ISS2496</strain>
    </source>
</reference>
<evidence type="ECO:0000313" key="1">
    <source>
        <dbReference type="EMBL" id="KRY18697.1"/>
    </source>
</evidence>
<proteinExistence type="predicted"/>
<gene>
    <name evidence="1" type="ORF">T12_13247</name>
</gene>
<protein>
    <submittedName>
        <fullName evidence="1">Uncharacterized protein</fullName>
    </submittedName>
</protein>
<accession>A0A0V1A2V6</accession>
<name>A0A0V1A2V6_9BILA</name>
<keyword evidence="2" id="KW-1185">Reference proteome</keyword>
<organism evidence="1 2">
    <name type="scientific">Trichinella patagoniensis</name>
    <dbReference type="NCBI Taxonomy" id="990121"/>
    <lineage>
        <taxon>Eukaryota</taxon>
        <taxon>Metazoa</taxon>
        <taxon>Ecdysozoa</taxon>
        <taxon>Nematoda</taxon>
        <taxon>Enoplea</taxon>
        <taxon>Dorylaimia</taxon>
        <taxon>Trichinellida</taxon>
        <taxon>Trichinellidae</taxon>
        <taxon>Trichinella</taxon>
    </lineage>
</organism>
<dbReference type="EMBL" id="JYDQ01000043">
    <property type="protein sequence ID" value="KRY18697.1"/>
    <property type="molecule type" value="Genomic_DNA"/>
</dbReference>
<dbReference type="AlphaFoldDB" id="A0A0V1A2V6"/>
<evidence type="ECO:0000313" key="2">
    <source>
        <dbReference type="Proteomes" id="UP000054783"/>
    </source>
</evidence>
<comment type="caution">
    <text evidence="1">The sequence shown here is derived from an EMBL/GenBank/DDBJ whole genome shotgun (WGS) entry which is preliminary data.</text>
</comment>